<comment type="similarity">
    <text evidence="7">Belongs to the ATPase delta chain family.</text>
</comment>
<keyword evidence="7" id="KW-0139">CF(1)</keyword>
<dbReference type="GO" id="GO:0016787">
    <property type="term" value="F:hydrolase activity"/>
    <property type="evidence" value="ECO:0007669"/>
    <property type="project" value="UniProtKB-KW"/>
</dbReference>
<comment type="function">
    <text evidence="7">This protein is part of the stalk that links CF(0) to CF(1). It either transmits conformational changes from CF(0) to CF(1) or is implicated in proton conduction.</text>
</comment>
<dbReference type="HAMAP" id="MF_01416">
    <property type="entry name" value="ATP_synth_delta_bact"/>
    <property type="match status" value="1"/>
</dbReference>
<keyword evidence="7" id="KW-1003">Cell membrane</keyword>
<dbReference type="Pfam" id="PF00213">
    <property type="entry name" value="OSCP"/>
    <property type="match status" value="1"/>
</dbReference>
<dbReference type="InterPro" id="IPR000711">
    <property type="entry name" value="ATPase_OSCP/dsu"/>
</dbReference>
<evidence type="ECO:0000256" key="3">
    <source>
        <dbReference type="ARBA" id="ARBA00022781"/>
    </source>
</evidence>
<keyword evidence="4 7" id="KW-0406">Ion transport</keyword>
<keyword evidence="8" id="KW-0378">Hydrolase</keyword>
<dbReference type="Proteomes" id="UP000192902">
    <property type="component" value="Chromosome"/>
</dbReference>
<dbReference type="STRING" id="1121267.CCUN_0487"/>
<dbReference type="GO" id="GO:0005886">
    <property type="term" value="C:plasma membrane"/>
    <property type="evidence" value="ECO:0007669"/>
    <property type="project" value="UniProtKB-SubCell"/>
</dbReference>
<dbReference type="OrthoDB" id="5339308at2"/>
<dbReference type="AlphaFoldDB" id="A0A1W6BVJ7"/>
<evidence type="ECO:0000256" key="7">
    <source>
        <dbReference type="HAMAP-Rule" id="MF_01416"/>
    </source>
</evidence>
<evidence type="ECO:0000256" key="5">
    <source>
        <dbReference type="ARBA" id="ARBA00023136"/>
    </source>
</evidence>
<dbReference type="SUPFAM" id="SSF47928">
    <property type="entry name" value="N-terminal domain of the delta subunit of the F1F0-ATP synthase"/>
    <property type="match status" value="1"/>
</dbReference>
<accession>A0A1W6BVJ7</accession>
<dbReference type="EMBL" id="CP020867">
    <property type="protein sequence ID" value="ARJ56129.1"/>
    <property type="molecule type" value="Genomic_DNA"/>
</dbReference>
<reference evidence="8 9" key="1">
    <citation type="submission" date="2017-04" db="EMBL/GenBank/DDBJ databases">
        <title>Complete genome sequence of the Campylobacter cuniculorum type strain LMG24588.</title>
        <authorList>
            <person name="Miller W.G."/>
            <person name="Yee E."/>
            <person name="Revez J."/>
            <person name="Bono J.L."/>
            <person name="Rossi M."/>
        </authorList>
    </citation>
    <scope>NUCLEOTIDE SEQUENCE [LARGE SCALE GENOMIC DNA]</scope>
    <source>
        <strain evidence="8 9">LMG 24588</strain>
    </source>
</reference>
<evidence type="ECO:0000256" key="4">
    <source>
        <dbReference type="ARBA" id="ARBA00023065"/>
    </source>
</evidence>
<evidence type="ECO:0000256" key="6">
    <source>
        <dbReference type="ARBA" id="ARBA00023310"/>
    </source>
</evidence>
<protein>
    <recommendedName>
        <fullName evidence="7">ATP synthase subunit delta</fullName>
    </recommendedName>
    <alternativeName>
        <fullName evidence="7">ATP synthase F(1) sector subunit delta</fullName>
    </alternativeName>
    <alternativeName>
        <fullName evidence="7">F-type ATPase subunit delta</fullName>
        <shortName evidence="7">F-ATPase subunit delta</shortName>
    </alternativeName>
</protein>
<dbReference type="GO" id="GO:0046933">
    <property type="term" value="F:proton-transporting ATP synthase activity, rotational mechanism"/>
    <property type="evidence" value="ECO:0007669"/>
    <property type="project" value="UniProtKB-UniRule"/>
</dbReference>
<evidence type="ECO:0000256" key="2">
    <source>
        <dbReference type="ARBA" id="ARBA00022448"/>
    </source>
</evidence>
<dbReference type="eggNOG" id="COG0712">
    <property type="taxonomic scope" value="Bacteria"/>
</dbReference>
<dbReference type="KEGG" id="ccun:CCUN_0487"/>
<dbReference type="InterPro" id="IPR026015">
    <property type="entry name" value="ATP_synth_OSCP/delta_N_sf"/>
</dbReference>
<sequence>MNDLIAKKYAKAVAPRADMNEFYNNLCVLNSAFTLPKFKTLIESTQIKKDKKLELIHSFFTQMSPNFKNFLKLLAENSRLSYIPQIVKELEKEISYKEKTYLGVVYTQENLDEEKLKELENKLSTRLNAKIKLKNQLNQDKGVKITLEELGYEISFSMKDLQNKISEFILKNI</sequence>
<organism evidence="8 9">
    <name type="scientific">Campylobacter cuniculorum DSM 23162 = LMG 24588</name>
    <dbReference type="NCBI Taxonomy" id="1121267"/>
    <lineage>
        <taxon>Bacteria</taxon>
        <taxon>Pseudomonadati</taxon>
        <taxon>Campylobacterota</taxon>
        <taxon>Epsilonproteobacteria</taxon>
        <taxon>Campylobacterales</taxon>
        <taxon>Campylobacteraceae</taxon>
        <taxon>Campylobacter</taxon>
    </lineage>
</organism>
<comment type="subcellular location">
    <subcellularLocation>
        <location evidence="7">Cell membrane</location>
        <topology evidence="7">Peripheral membrane protein</topology>
    </subcellularLocation>
    <subcellularLocation>
        <location evidence="1">Membrane</location>
    </subcellularLocation>
</comment>
<dbReference type="PANTHER" id="PTHR11910">
    <property type="entry name" value="ATP SYNTHASE DELTA CHAIN"/>
    <property type="match status" value="1"/>
</dbReference>
<name>A0A1W6BVJ7_9BACT</name>
<dbReference type="NCBIfam" id="TIGR01145">
    <property type="entry name" value="ATP_synt_delta"/>
    <property type="match status" value="1"/>
</dbReference>
<keyword evidence="6 7" id="KW-0066">ATP synthesis</keyword>
<dbReference type="RefSeq" id="WP_027305972.1">
    <property type="nucleotide sequence ID" value="NZ_CP020867.1"/>
</dbReference>
<keyword evidence="5 7" id="KW-0472">Membrane</keyword>
<evidence type="ECO:0000313" key="9">
    <source>
        <dbReference type="Proteomes" id="UP000192902"/>
    </source>
</evidence>
<comment type="function">
    <text evidence="7">F(1)F(0) ATP synthase produces ATP from ADP in the presence of a proton or sodium gradient. F-type ATPases consist of two structural domains, F(1) containing the extramembraneous catalytic core and F(0) containing the membrane proton channel, linked together by a central stalk and a peripheral stalk. During catalysis, ATP synthesis in the catalytic domain of F(1) is coupled via a rotary mechanism of the central stalk subunits to proton translocation.</text>
</comment>
<gene>
    <name evidence="7 8" type="primary">atpH</name>
    <name evidence="8" type="ORF">CCUN_0487</name>
</gene>
<evidence type="ECO:0000256" key="1">
    <source>
        <dbReference type="ARBA" id="ARBA00004370"/>
    </source>
</evidence>
<dbReference type="GO" id="GO:0045259">
    <property type="term" value="C:proton-transporting ATP synthase complex"/>
    <property type="evidence" value="ECO:0007669"/>
    <property type="project" value="UniProtKB-KW"/>
</dbReference>
<dbReference type="Gene3D" id="1.10.520.20">
    <property type="entry name" value="N-terminal domain of the delta subunit of the F1F0-ATP synthase"/>
    <property type="match status" value="1"/>
</dbReference>
<dbReference type="NCBIfam" id="NF006291">
    <property type="entry name" value="PRK08474.1"/>
    <property type="match status" value="1"/>
</dbReference>
<dbReference type="PRINTS" id="PR00125">
    <property type="entry name" value="ATPASEDELTA"/>
</dbReference>
<evidence type="ECO:0000313" key="8">
    <source>
        <dbReference type="EMBL" id="ARJ56129.1"/>
    </source>
</evidence>
<keyword evidence="2 7" id="KW-0813">Transport</keyword>
<keyword evidence="3 7" id="KW-0375">Hydrogen ion transport</keyword>
<proteinExistence type="inferred from homology"/>